<dbReference type="InterPro" id="IPR029044">
    <property type="entry name" value="Nucleotide-diphossugar_trans"/>
</dbReference>
<protein>
    <submittedName>
        <fullName evidence="4">DUF2062 domain-containing protein</fullName>
    </submittedName>
</protein>
<keyword evidence="1" id="KW-1133">Transmembrane helix</keyword>
<dbReference type="CDD" id="cd04179">
    <property type="entry name" value="DPM_DPG-synthase_like"/>
    <property type="match status" value="1"/>
</dbReference>
<evidence type="ECO:0000259" key="3">
    <source>
        <dbReference type="Pfam" id="PF09835"/>
    </source>
</evidence>
<dbReference type="PANTHER" id="PTHR48090:SF7">
    <property type="entry name" value="RFBJ PROTEIN"/>
    <property type="match status" value="1"/>
</dbReference>
<evidence type="ECO:0000259" key="2">
    <source>
        <dbReference type="Pfam" id="PF00535"/>
    </source>
</evidence>
<dbReference type="InterPro" id="IPR018639">
    <property type="entry name" value="DUF2062"/>
</dbReference>
<gene>
    <name evidence="4" type="ORF">WJU16_19480</name>
</gene>
<sequence length="399" mass="45025">MEQQGTYDAQFGARKVCVLIPTYNNAGTLGAVLEQVMGYTRHVIVVNDGSTDDTKAVLERFPQVNVLSYQPNRGKGIALRRGFTFAVEQGYDFAITMDADGQHYASDLIAFLDKADRNDPAILIGARNLHQENMPGKNTFANKFSNFWFYVETGLKGPDTQSGYRLYPLFAMKRMRFMCTKYEFEIEVLVRSSWKGIRIGWEPVGVYYPPAEERVSHFRPFRDFSRISVLNTVLVTIAFLYIHPRNLLRFIFSKDGLRYLWREQLLAAGESNARKAVSVGFGVFMGIFPVWGFQMLIAVIVAAFLRLNKALVLIASNISIPPMIPLIVYGSFLMGRMFVTEDATWIIFSKNLTLDDVKQNLFQYITGSITLAVAAGLVAGLVTYLALSVFRRKRTAAQT</sequence>
<feature type="transmembrane region" description="Helical" evidence="1">
    <location>
        <begin position="361"/>
        <end position="387"/>
    </location>
</feature>
<dbReference type="InterPro" id="IPR001173">
    <property type="entry name" value="Glyco_trans_2-like"/>
</dbReference>
<name>A0ABZ2YK87_9BACT</name>
<evidence type="ECO:0000313" key="4">
    <source>
        <dbReference type="EMBL" id="WZN40153.1"/>
    </source>
</evidence>
<evidence type="ECO:0000256" key="1">
    <source>
        <dbReference type="SAM" id="Phobius"/>
    </source>
</evidence>
<organism evidence="4 5">
    <name type="scientific">Chitinophaga pollutisoli</name>
    <dbReference type="NCBI Taxonomy" id="3133966"/>
    <lineage>
        <taxon>Bacteria</taxon>
        <taxon>Pseudomonadati</taxon>
        <taxon>Bacteroidota</taxon>
        <taxon>Chitinophagia</taxon>
        <taxon>Chitinophagales</taxon>
        <taxon>Chitinophagaceae</taxon>
        <taxon>Chitinophaga</taxon>
    </lineage>
</organism>
<feature type="domain" description="DUF2062" evidence="3">
    <location>
        <begin position="271"/>
        <end position="394"/>
    </location>
</feature>
<dbReference type="PANTHER" id="PTHR48090">
    <property type="entry name" value="UNDECAPRENYL-PHOSPHATE 4-DEOXY-4-FORMAMIDO-L-ARABINOSE TRANSFERASE-RELATED"/>
    <property type="match status" value="1"/>
</dbReference>
<proteinExistence type="predicted"/>
<feature type="transmembrane region" description="Helical" evidence="1">
    <location>
        <begin position="311"/>
        <end position="332"/>
    </location>
</feature>
<keyword evidence="1" id="KW-0472">Membrane</keyword>
<dbReference type="SUPFAM" id="SSF53448">
    <property type="entry name" value="Nucleotide-diphospho-sugar transferases"/>
    <property type="match status" value="1"/>
</dbReference>
<dbReference type="Pfam" id="PF00535">
    <property type="entry name" value="Glycos_transf_2"/>
    <property type="match status" value="1"/>
</dbReference>
<dbReference type="Gene3D" id="3.90.550.10">
    <property type="entry name" value="Spore Coat Polysaccharide Biosynthesis Protein SpsA, Chain A"/>
    <property type="match status" value="1"/>
</dbReference>
<feature type="transmembrane region" description="Helical" evidence="1">
    <location>
        <begin position="224"/>
        <end position="242"/>
    </location>
</feature>
<dbReference type="Pfam" id="PF09835">
    <property type="entry name" value="DUF2062"/>
    <property type="match status" value="1"/>
</dbReference>
<reference evidence="5" key="1">
    <citation type="submission" date="2024-03" db="EMBL/GenBank/DDBJ databases">
        <title>Chitinophaga horti sp. nov., isolated from garden soil.</title>
        <authorList>
            <person name="Lee D.S."/>
            <person name="Han D.M."/>
            <person name="Baek J.H."/>
            <person name="Choi D.G."/>
            <person name="Jeon J.H."/>
            <person name="Jeon C.O."/>
        </authorList>
    </citation>
    <scope>NUCLEOTIDE SEQUENCE [LARGE SCALE GENOMIC DNA]</scope>
    <source>
        <strain evidence="5">GPA1</strain>
    </source>
</reference>
<evidence type="ECO:0000313" key="5">
    <source>
        <dbReference type="Proteomes" id="UP001485459"/>
    </source>
</evidence>
<dbReference type="RefSeq" id="WP_341835084.1">
    <property type="nucleotide sequence ID" value="NZ_CP149822.1"/>
</dbReference>
<accession>A0ABZ2YK87</accession>
<dbReference type="Proteomes" id="UP001485459">
    <property type="component" value="Chromosome"/>
</dbReference>
<feature type="domain" description="Glycosyltransferase 2-like" evidence="2">
    <location>
        <begin position="17"/>
        <end position="138"/>
    </location>
</feature>
<keyword evidence="1" id="KW-0812">Transmembrane</keyword>
<keyword evidence="5" id="KW-1185">Reference proteome</keyword>
<feature type="transmembrane region" description="Helical" evidence="1">
    <location>
        <begin position="281"/>
        <end position="304"/>
    </location>
</feature>
<dbReference type="EMBL" id="CP149822">
    <property type="protein sequence ID" value="WZN40153.1"/>
    <property type="molecule type" value="Genomic_DNA"/>
</dbReference>
<dbReference type="InterPro" id="IPR050256">
    <property type="entry name" value="Glycosyltransferase_2"/>
</dbReference>